<evidence type="ECO:0000259" key="9">
    <source>
        <dbReference type="PROSITE" id="PS50022"/>
    </source>
</evidence>
<dbReference type="EMBL" id="CALNXJ010000015">
    <property type="protein sequence ID" value="CAH3116135.1"/>
    <property type="molecule type" value="Genomic_DNA"/>
</dbReference>
<evidence type="ECO:0000256" key="5">
    <source>
        <dbReference type="ARBA" id="ARBA00022734"/>
    </source>
</evidence>
<feature type="domain" description="F5/8 type C" evidence="9">
    <location>
        <begin position="1"/>
        <end position="42"/>
    </location>
</feature>
<dbReference type="SMART" id="SM00607">
    <property type="entry name" value="FTP"/>
    <property type="match status" value="4"/>
</dbReference>
<dbReference type="InterPro" id="IPR003961">
    <property type="entry name" value="FN3_dom"/>
</dbReference>
<dbReference type="PROSITE" id="PS50853">
    <property type="entry name" value="FN3"/>
    <property type="match status" value="1"/>
</dbReference>
<dbReference type="Pfam" id="PF00754">
    <property type="entry name" value="F5_F8_type_C"/>
    <property type="match status" value="2"/>
</dbReference>
<name>A0AAU9WJQ0_9CNID</name>
<keyword evidence="6" id="KW-0677">Repeat</keyword>
<evidence type="ECO:0000256" key="3">
    <source>
        <dbReference type="ARBA" id="ARBA00011233"/>
    </source>
</evidence>
<dbReference type="Gene3D" id="2.60.40.10">
    <property type="entry name" value="Immunoglobulins"/>
    <property type="match status" value="1"/>
</dbReference>
<accession>A0AAU9WJQ0</accession>
<dbReference type="AlphaFoldDB" id="A0AAU9WJQ0"/>
<dbReference type="Pfam" id="PF22633">
    <property type="entry name" value="F5_F8_type_C_2"/>
    <property type="match status" value="4"/>
</dbReference>
<keyword evidence="4" id="KW-0479">Metal-binding</keyword>
<dbReference type="InterPro" id="IPR013783">
    <property type="entry name" value="Ig-like_fold"/>
</dbReference>
<comment type="caution">
    <text evidence="11">The sequence shown here is derived from an EMBL/GenBank/DDBJ whole genome shotgun (WGS) entry which is preliminary data.</text>
</comment>
<dbReference type="SUPFAM" id="SSF49265">
    <property type="entry name" value="Fibronectin type III"/>
    <property type="match status" value="1"/>
</dbReference>
<evidence type="ECO:0000256" key="6">
    <source>
        <dbReference type="ARBA" id="ARBA00022737"/>
    </source>
</evidence>
<gene>
    <name evidence="11" type="ORF">PMEA_00006944</name>
</gene>
<feature type="domain" description="F5/8 type C" evidence="9">
    <location>
        <begin position="669"/>
        <end position="815"/>
    </location>
</feature>
<dbReference type="Gene3D" id="2.60.120.260">
    <property type="entry name" value="Galactose-binding domain-like"/>
    <property type="match status" value="7"/>
</dbReference>
<comment type="subunit">
    <text evidence="3">Homotrimer.</text>
</comment>
<keyword evidence="12" id="KW-1185">Reference proteome</keyword>
<evidence type="ECO:0000313" key="12">
    <source>
        <dbReference type="Proteomes" id="UP001159428"/>
    </source>
</evidence>
<feature type="domain" description="F5/8 type C" evidence="9">
    <location>
        <begin position="338"/>
        <end position="486"/>
    </location>
</feature>
<dbReference type="InterPro" id="IPR008979">
    <property type="entry name" value="Galactose-bd-like_sf"/>
</dbReference>
<dbReference type="CDD" id="cd00063">
    <property type="entry name" value="FN3"/>
    <property type="match status" value="1"/>
</dbReference>
<reference evidence="11 12" key="1">
    <citation type="submission" date="2022-05" db="EMBL/GenBank/DDBJ databases">
        <authorList>
            <consortium name="Genoscope - CEA"/>
            <person name="William W."/>
        </authorList>
    </citation>
    <scope>NUCLEOTIDE SEQUENCE [LARGE SCALE GENOMIC DNA]</scope>
</reference>
<dbReference type="InterPro" id="IPR006585">
    <property type="entry name" value="FTP1"/>
</dbReference>
<dbReference type="SMART" id="SM00060">
    <property type="entry name" value="FN3"/>
    <property type="match status" value="1"/>
</dbReference>
<dbReference type="PANTHER" id="PTHR45713:SF6">
    <property type="entry name" value="F5_8 TYPE C DOMAIN-CONTAINING PROTEIN"/>
    <property type="match status" value="1"/>
</dbReference>
<evidence type="ECO:0000256" key="4">
    <source>
        <dbReference type="ARBA" id="ARBA00022723"/>
    </source>
</evidence>
<comment type="similarity">
    <text evidence="2">Belongs to the fucolectin family.</text>
</comment>
<dbReference type="CDD" id="cd00057">
    <property type="entry name" value="FA58C"/>
    <property type="match status" value="2"/>
</dbReference>
<dbReference type="Proteomes" id="UP001159428">
    <property type="component" value="Unassembled WGS sequence"/>
</dbReference>
<keyword evidence="8" id="KW-1015">Disulfide bond</keyword>
<feature type="domain" description="Fibronectin type-III" evidence="10">
    <location>
        <begin position="495"/>
        <end position="591"/>
    </location>
</feature>
<keyword evidence="7" id="KW-0106">Calcium</keyword>
<dbReference type="InterPro" id="IPR051941">
    <property type="entry name" value="BG_Antigen-Binding_Lectin"/>
</dbReference>
<dbReference type="InterPro" id="IPR000421">
    <property type="entry name" value="FA58C"/>
</dbReference>
<dbReference type="PROSITE" id="PS50022">
    <property type="entry name" value="FA58C_3"/>
    <property type="match status" value="3"/>
</dbReference>
<dbReference type="Pfam" id="PF00041">
    <property type="entry name" value="fn3"/>
    <property type="match status" value="1"/>
</dbReference>
<dbReference type="PANTHER" id="PTHR45713">
    <property type="entry name" value="FTP DOMAIN-CONTAINING PROTEIN"/>
    <property type="match status" value="1"/>
</dbReference>
<evidence type="ECO:0000256" key="2">
    <source>
        <dbReference type="ARBA" id="ARBA00010147"/>
    </source>
</evidence>
<dbReference type="FunFam" id="2.60.120.260:FF:000016">
    <property type="entry name" value="Contactin-associated protein-like 4 isoform 1"/>
    <property type="match status" value="1"/>
</dbReference>
<organism evidence="11 12">
    <name type="scientific">Pocillopora meandrina</name>
    <dbReference type="NCBI Taxonomy" id="46732"/>
    <lineage>
        <taxon>Eukaryota</taxon>
        <taxon>Metazoa</taxon>
        <taxon>Cnidaria</taxon>
        <taxon>Anthozoa</taxon>
        <taxon>Hexacorallia</taxon>
        <taxon>Scleractinia</taxon>
        <taxon>Astrocoeniina</taxon>
        <taxon>Pocilloporidae</taxon>
        <taxon>Pocillopora</taxon>
    </lineage>
</organism>
<dbReference type="FunFam" id="2.60.40.10:FF:000028">
    <property type="entry name" value="Neuronal cell adhesion molecule"/>
    <property type="match status" value="1"/>
</dbReference>
<evidence type="ECO:0000256" key="1">
    <source>
        <dbReference type="ARBA" id="ARBA00002219"/>
    </source>
</evidence>
<dbReference type="GO" id="GO:0046872">
    <property type="term" value="F:metal ion binding"/>
    <property type="evidence" value="ECO:0007669"/>
    <property type="project" value="UniProtKB-KW"/>
</dbReference>
<dbReference type="GO" id="GO:0042806">
    <property type="term" value="F:fucose binding"/>
    <property type="evidence" value="ECO:0007669"/>
    <property type="project" value="UniProtKB-ARBA"/>
</dbReference>
<proteinExistence type="inferred from homology"/>
<keyword evidence="5" id="KW-0430">Lectin</keyword>
<sequence>MGNGDRNSVVKHVVYGLLTRYVRFLPQTYKGLVCLRTEVFGVKQKPENLALGKATTQSSTFNITADNVYGVSGNAVDGNPDTNFLKGSCSHTQNNNPSWWRVDLGSDHVDVSEVHIVNRFSQHVVTEDYKITFGDSPNVVGNTPCGGLYDFHNFTVSAVCFTKPLKTGRYVGILTTKIQSLQLCEVEVYSRENLAFQKPTYQHIRTLAGGTSDRAVDGNSNMNFAGESCSFVQDDPFPWWRVDLGQDEFVTEVYVVSLLDRDRLRKFEIRVVSSINDTSMTSPKCGRAVTHNLRPGEGLSFFCHPSLKGRYVTIRDVRPGLSGFNLCEVEVYSEQRACHSQAIGVTSSDAIPDDSFSASSSFSNARQPWVGRLNLNSWGWLAMTNTNPADYLQIDLLYDYVICAVATQGAVGADHWVTKYKIQLSLNDTTFYIYRENNAEKVFSGNSGRNDIVKHGLREYALARFIRFVPIEYHDYKALRVEVYGVLLSTVPSQAPGNFTVTATSSTSIRASWTSLPEYARHGTITGYKVFYRQKGSANNSVVESVIGTGILTKDFANLNKYTKYEFQVLAMGSHGEGPKSPVMVGQTLEDGKKAKTKYKVISYEVKISLVSSGSRQKRSPANSKTVNTTKAFVILYDIQPCYNVYVRAYTKAGPGPYGQPLPLELRVCIDLDLGLENERISDGNITASSVQNANTPAKNGRLNYTSGSSWCAGTSDTNPYLQIDLQTLHIICAVSTQGNSQADQWVKTYTLQLSINGTTWTDYKEGGQVKVFMGNGDRNSVVKQVVYGLLTRYVRFLPQTYQGLVCMRTEVFGVKQKPENLALRKATAQSSTFNNTADNVYGVSGNAVDGNPDTNFLKGSCSHTTKENPSWWRVDLGSDHVDVSEVHIVNRFSQHVVTEDYKITFGGSDDVSLNPPCGGLYDFHNFTASAVCFTNPLKTGRYVGISTTKKQSLQLCEVEVYSRENLAFQKPTYQHTETLVNGTSDRAVDGNSNMDLWGGSCSFVQDNPFPWWRVDLGQDEIVTEVYVVGLLDVDRLRKFEIRVGTVSSITDTSMASPKCGRAATHNLPKGVGLSFFCHPSLKGRYVTIRDVRGGKTGFNLCEVEVYSEQRGMAYLDILKNYY</sequence>
<dbReference type="SMART" id="SM00231">
    <property type="entry name" value="FA58C"/>
    <property type="match status" value="2"/>
</dbReference>
<protein>
    <submittedName>
        <fullName evidence="11">Uncharacterized protein</fullName>
    </submittedName>
</protein>
<dbReference type="InterPro" id="IPR036116">
    <property type="entry name" value="FN3_sf"/>
</dbReference>
<dbReference type="PROSITE" id="PS01285">
    <property type="entry name" value="FA58C_1"/>
    <property type="match status" value="2"/>
</dbReference>
<dbReference type="SUPFAM" id="SSF49785">
    <property type="entry name" value="Galactose-binding domain-like"/>
    <property type="match status" value="7"/>
</dbReference>
<comment type="function">
    <text evidence="1">Acts as a defensive agent. Recognizes blood group fucosylated oligosaccharides including A, B, H and Lewis B-type antigens. Does not recognize Lewis A antigen and has low affinity for monovalent haptens.</text>
</comment>
<evidence type="ECO:0000256" key="8">
    <source>
        <dbReference type="ARBA" id="ARBA00023157"/>
    </source>
</evidence>
<evidence type="ECO:0000313" key="11">
    <source>
        <dbReference type="EMBL" id="CAH3116135.1"/>
    </source>
</evidence>
<dbReference type="GO" id="GO:0001868">
    <property type="term" value="P:regulation of complement activation, lectin pathway"/>
    <property type="evidence" value="ECO:0007669"/>
    <property type="project" value="UniProtKB-ARBA"/>
</dbReference>
<evidence type="ECO:0000259" key="10">
    <source>
        <dbReference type="PROSITE" id="PS50853"/>
    </source>
</evidence>
<evidence type="ECO:0000256" key="7">
    <source>
        <dbReference type="ARBA" id="ARBA00022837"/>
    </source>
</evidence>
<dbReference type="GO" id="GO:0010185">
    <property type="term" value="P:regulation of cellular defense response"/>
    <property type="evidence" value="ECO:0007669"/>
    <property type="project" value="UniProtKB-ARBA"/>
</dbReference>